<reference evidence="3" key="2">
    <citation type="submission" date="2020-09" db="EMBL/GenBank/DDBJ databases">
        <authorList>
            <person name="Sun Q."/>
            <person name="Zhou Y."/>
        </authorList>
    </citation>
    <scope>NUCLEOTIDE SEQUENCE</scope>
    <source>
        <strain evidence="3">CGMCC 1.15760</strain>
    </source>
</reference>
<keyword evidence="4" id="KW-1185">Reference proteome</keyword>
<accession>A0A917G1R4</accession>
<proteinExistence type="predicted"/>
<organism evidence="3 4">
    <name type="scientific">Lysinibacillus alkalisoli</name>
    <dbReference type="NCBI Taxonomy" id="1911548"/>
    <lineage>
        <taxon>Bacteria</taxon>
        <taxon>Bacillati</taxon>
        <taxon>Bacillota</taxon>
        <taxon>Bacilli</taxon>
        <taxon>Bacillales</taxon>
        <taxon>Bacillaceae</taxon>
        <taxon>Lysinibacillus</taxon>
    </lineage>
</organism>
<feature type="domain" description="SLH" evidence="2">
    <location>
        <begin position="145"/>
        <end position="208"/>
    </location>
</feature>
<dbReference type="Proteomes" id="UP000616608">
    <property type="component" value="Unassembled WGS sequence"/>
</dbReference>
<dbReference type="PANTHER" id="PTHR43308:SF5">
    <property type="entry name" value="S-LAYER PROTEIN _ PEPTIDOGLYCAN ENDO-BETA-N-ACETYLGLUCOSAMINIDASE"/>
    <property type="match status" value="1"/>
</dbReference>
<dbReference type="InterPro" id="IPR051465">
    <property type="entry name" value="Cell_Envelope_Struct_Comp"/>
</dbReference>
<dbReference type="Pfam" id="PF00395">
    <property type="entry name" value="SLH"/>
    <property type="match status" value="2"/>
</dbReference>
<reference evidence="3" key="1">
    <citation type="journal article" date="2014" name="Int. J. Syst. Evol. Microbiol.">
        <title>Complete genome sequence of Corynebacterium casei LMG S-19264T (=DSM 44701T), isolated from a smear-ripened cheese.</title>
        <authorList>
            <consortium name="US DOE Joint Genome Institute (JGI-PGF)"/>
            <person name="Walter F."/>
            <person name="Albersmeier A."/>
            <person name="Kalinowski J."/>
            <person name="Ruckert C."/>
        </authorList>
    </citation>
    <scope>NUCLEOTIDE SEQUENCE</scope>
    <source>
        <strain evidence="3">CGMCC 1.15760</strain>
    </source>
</reference>
<feature type="domain" description="SLH" evidence="2">
    <location>
        <begin position="22"/>
        <end position="81"/>
    </location>
</feature>
<evidence type="ECO:0000313" key="3">
    <source>
        <dbReference type="EMBL" id="GGG18078.1"/>
    </source>
</evidence>
<dbReference type="RefSeq" id="WP_188613989.1">
    <property type="nucleotide sequence ID" value="NZ_BMJT01000003.1"/>
</dbReference>
<dbReference type="InterPro" id="IPR001119">
    <property type="entry name" value="SLH_dom"/>
</dbReference>
<dbReference type="PROSITE" id="PS51272">
    <property type="entry name" value="SLH"/>
    <property type="match status" value="3"/>
</dbReference>
<gene>
    <name evidence="3" type="ORF">GCM10007425_10640</name>
</gene>
<keyword evidence="1" id="KW-0732">Signal</keyword>
<feature type="domain" description="SLH" evidence="2">
    <location>
        <begin position="83"/>
        <end position="144"/>
    </location>
</feature>
<evidence type="ECO:0000256" key="1">
    <source>
        <dbReference type="ARBA" id="ARBA00022729"/>
    </source>
</evidence>
<evidence type="ECO:0000313" key="4">
    <source>
        <dbReference type="Proteomes" id="UP000616608"/>
    </source>
</evidence>
<evidence type="ECO:0000259" key="2">
    <source>
        <dbReference type="PROSITE" id="PS51272"/>
    </source>
</evidence>
<dbReference type="PANTHER" id="PTHR43308">
    <property type="entry name" value="OUTER MEMBRANE PROTEIN ALPHA-RELATED"/>
    <property type="match status" value="1"/>
</dbReference>
<sequence>MKKILATIVAFVVVGSFAITGHAQMFKDISPTSSSYFEVNFLISKEVINGYSDGTFRPNALIQKQHIAKMLVEALELRTEGVENPNFKDVPTTAVYYKQIAAATQAGLFEKSEYFNPTEPITRAQMAQIIANGFELKRTVTEPIFVDVNDNTPNIDAIYALVENDITTGIKQADGKLAFDPNRQLTRLHFSAFLARAMTLRDMDLAMDSSRDYYYNTILSDGIERSLFYEIRPDQAWNVANFTDALELPTYQEQETDDYYVMNGLNENQTALYISKPLRIGSQALAKEKNNTEVTVLSTNMWTTVNGETERNLVLVEQKYANKNYIYHYYFKEGVGLVKQELMAIDDKDEFRQNMILMKEATAY</sequence>
<comment type="caution">
    <text evidence="3">The sequence shown here is derived from an EMBL/GenBank/DDBJ whole genome shotgun (WGS) entry which is preliminary data.</text>
</comment>
<protein>
    <recommendedName>
        <fullName evidence="2">SLH domain-containing protein</fullName>
    </recommendedName>
</protein>
<dbReference type="AlphaFoldDB" id="A0A917G1R4"/>
<dbReference type="EMBL" id="BMJT01000003">
    <property type="protein sequence ID" value="GGG18078.1"/>
    <property type="molecule type" value="Genomic_DNA"/>
</dbReference>
<name>A0A917G1R4_9BACI</name>